<feature type="domain" description="MD-2-related lipid-recognition" evidence="2">
    <location>
        <begin position="63"/>
        <end position="212"/>
    </location>
</feature>
<proteinExistence type="predicted"/>
<evidence type="ECO:0000259" key="2">
    <source>
        <dbReference type="SMART" id="SM00737"/>
    </source>
</evidence>
<dbReference type="EnsemblMetazoa" id="XM_038201031.1">
    <property type="protein sequence ID" value="XP_038056959.1"/>
    <property type="gene ID" value="LOC119728699"/>
</dbReference>
<dbReference type="InterPro" id="IPR028996">
    <property type="entry name" value="GM2-AP"/>
</dbReference>
<evidence type="ECO:0000313" key="4">
    <source>
        <dbReference type="Proteomes" id="UP000887568"/>
    </source>
</evidence>
<evidence type="ECO:0000256" key="1">
    <source>
        <dbReference type="ARBA" id="ARBA00022729"/>
    </source>
</evidence>
<dbReference type="GO" id="GO:0005319">
    <property type="term" value="F:lipid transporter activity"/>
    <property type="evidence" value="ECO:0007669"/>
    <property type="project" value="TreeGrafter"/>
</dbReference>
<dbReference type="PANTHER" id="PTHR17357:SF0">
    <property type="entry name" value="GANGLIOSIDE GM2 ACTIVATOR"/>
    <property type="match status" value="1"/>
</dbReference>
<dbReference type="Proteomes" id="UP000887568">
    <property type="component" value="Unplaced"/>
</dbReference>
<organism evidence="3 4">
    <name type="scientific">Patiria miniata</name>
    <name type="common">Bat star</name>
    <name type="synonym">Asterina miniata</name>
    <dbReference type="NCBI Taxonomy" id="46514"/>
    <lineage>
        <taxon>Eukaryota</taxon>
        <taxon>Metazoa</taxon>
        <taxon>Echinodermata</taxon>
        <taxon>Eleutherozoa</taxon>
        <taxon>Asterozoa</taxon>
        <taxon>Asteroidea</taxon>
        <taxon>Valvatacea</taxon>
        <taxon>Valvatida</taxon>
        <taxon>Asterinidae</taxon>
        <taxon>Patiria</taxon>
    </lineage>
</organism>
<name>A0A913ZZT1_PATMI</name>
<dbReference type="GeneID" id="119728699"/>
<evidence type="ECO:0000313" key="3">
    <source>
        <dbReference type="EnsemblMetazoa" id="XP_038056959.1"/>
    </source>
</evidence>
<dbReference type="Pfam" id="PF02221">
    <property type="entry name" value="E1_DerP2_DerF2"/>
    <property type="match status" value="1"/>
</dbReference>
<dbReference type="PANTHER" id="PTHR17357">
    <property type="entry name" value="GM2 GANGLIOSIDE ACTIVATOR PROTEIN"/>
    <property type="match status" value="1"/>
</dbReference>
<protein>
    <recommendedName>
        <fullName evidence="2">MD-2-related lipid-recognition domain-containing protein</fullName>
    </recommendedName>
</protein>
<dbReference type="SUPFAM" id="SSF63707">
    <property type="entry name" value="Ganglioside M2 (gm2) activator"/>
    <property type="match status" value="1"/>
</dbReference>
<dbReference type="Gene3D" id="2.70.220.10">
    <property type="entry name" value="Ganglioside GM2 activator"/>
    <property type="match status" value="1"/>
</dbReference>
<dbReference type="GO" id="GO:0009898">
    <property type="term" value="C:cytoplasmic side of plasma membrane"/>
    <property type="evidence" value="ECO:0007669"/>
    <property type="project" value="TreeGrafter"/>
</dbReference>
<accession>A0A913ZZT1</accession>
<dbReference type="OMA" id="CPYHEGE"/>
<sequence length="218" mass="23387">MQSTECRFTKSFCPLLKMDVRAFLLVVAAALLSLAWGVSYGSEKIVVQSKTGKGKLGLYGFSFQDCGGPSAVLHGSVSVSPNNPIVLPGDLTVSFDADFGVDLKSPLKTVIVLKKKELIWLTLPCIDGLGSCTYDDFCSKLPPVPPAGCPPPLKAKGIPCSCPVKAGKYSLPPSVFNIPNIQVPEFLADGEYQANITMFYGTKELGCAFLEFKLQINE</sequence>
<dbReference type="OrthoDB" id="6409159at2759"/>
<dbReference type="GO" id="GO:0006689">
    <property type="term" value="P:ganglioside catabolic process"/>
    <property type="evidence" value="ECO:0007669"/>
    <property type="project" value="InterPro"/>
</dbReference>
<dbReference type="InterPro" id="IPR003172">
    <property type="entry name" value="ML_dom"/>
</dbReference>
<dbReference type="SMART" id="SM00737">
    <property type="entry name" value="ML"/>
    <property type="match status" value="1"/>
</dbReference>
<dbReference type="AlphaFoldDB" id="A0A913ZZT1"/>
<keyword evidence="1" id="KW-0732">Signal</keyword>
<dbReference type="InterPro" id="IPR036846">
    <property type="entry name" value="GM2-AP_sf"/>
</dbReference>
<reference evidence="3" key="1">
    <citation type="submission" date="2022-11" db="UniProtKB">
        <authorList>
            <consortium name="EnsemblMetazoa"/>
        </authorList>
    </citation>
    <scope>IDENTIFICATION</scope>
</reference>
<keyword evidence="4" id="KW-1185">Reference proteome</keyword>
<dbReference type="RefSeq" id="XP_038056959.1">
    <property type="nucleotide sequence ID" value="XM_038201031.1"/>
</dbReference>
<dbReference type="GO" id="GO:0008047">
    <property type="term" value="F:enzyme activator activity"/>
    <property type="evidence" value="ECO:0007669"/>
    <property type="project" value="InterPro"/>
</dbReference>